<evidence type="ECO:0000256" key="1">
    <source>
        <dbReference type="SAM" id="MobiDB-lite"/>
    </source>
</evidence>
<comment type="caution">
    <text evidence="3">The sequence shown here is derived from an EMBL/GenBank/DDBJ whole genome shotgun (WGS) entry which is preliminary data.</text>
</comment>
<feature type="domain" description="Glycosyltransferase subfamily 4-like N-terminal" evidence="2">
    <location>
        <begin position="95"/>
        <end position="178"/>
    </location>
</feature>
<gene>
    <name evidence="3" type="ORF">Ccrd_018369</name>
</gene>
<evidence type="ECO:0000313" key="3">
    <source>
        <dbReference type="EMBL" id="KVI03333.1"/>
    </source>
</evidence>
<dbReference type="SUPFAM" id="SSF53756">
    <property type="entry name" value="UDP-Glycosyltransferase/glycogen phosphorylase"/>
    <property type="match status" value="1"/>
</dbReference>
<feature type="compositionally biased region" description="Acidic residues" evidence="1">
    <location>
        <begin position="1"/>
        <end position="13"/>
    </location>
</feature>
<feature type="region of interest" description="Disordered" evidence="1">
    <location>
        <begin position="1"/>
        <end position="20"/>
    </location>
</feature>
<dbReference type="AlphaFoldDB" id="A0A118K1W4"/>
<reference evidence="3 4" key="1">
    <citation type="journal article" date="2016" name="Sci. Rep.">
        <title>The genome sequence of the outbreeding globe artichoke constructed de novo incorporating a phase-aware low-pass sequencing strategy of F1 progeny.</title>
        <authorList>
            <person name="Scaglione D."/>
            <person name="Reyes-Chin-Wo S."/>
            <person name="Acquadro A."/>
            <person name="Froenicke L."/>
            <person name="Portis E."/>
            <person name="Beitel C."/>
            <person name="Tirone M."/>
            <person name="Mauro R."/>
            <person name="Lo Monaco A."/>
            <person name="Mauromicale G."/>
            <person name="Faccioli P."/>
            <person name="Cattivelli L."/>
            <person name="Rieseberg L."/>
            <person name="Michelmore R."/>
            <person name="Lanteri S."/>
        </authorList>
    </citation>
    <scope>NUCLEOTIDE SEQUENCE [LARGE SCALE GENOMIC DNA]</scope>
    <source>
        <strain evidence="3">2C</strain>
    </source>
</reference>
<dbReference type="CDD" id="cd03814">
    <property type="entry name" value="GT4-like"/>
    <property type="match status" value="1"/>
</dbReference>
<dbReference type="FunFam" id="3.40.50.2000:FF:000062">
    <property type="entry name" value="sulfoquinovosyl transferase SQD2"/>
    <property type="match status" value="1"/>
</dbReference>
<dbReference type="GO" id="GO:0046506">
    <property type="term" value="P:sulfolipid biosynthetic process"/>
    <property type="evidence" value="ECO:0007669"/>
    <property type="project" value="TreeGrafter"/>
</dbReference>
<dbReference type="Gene3D" id="3.40.50.2000">
    <property type="entry name" value="Glycogen Phosphorylase B"/>
    <property type="match status" value="2"/>
</dbReference>
<dbReference type="Pfam" id="PF13439">
    <property type="entry name" value="Glyco_transf_4"/>
    <property type="match status" value="1"/>
</dbReference>
<dbReference type="EMBL" id="LEKV01002367">
    <property type="protein sequence ID" value="KVI03333.1"/>
    <property type="molecule type" value="Genomic_DNA"/>
</dbReference>
<dbReference type="PANTHER" id="PTHR45947">
    <property type="entry name" value="SULFOQUINOVOSYL TRANSFERASE SQD2"/>
    <property type="match status" value="1"/>
</dbReference>
<accession>A0A118K1W4</accession>
<dbReference type="Proteomes" id="UP000243975">
    <property type="component" value="Unassembled WGS sequence"/>
</dbReference>
<dbReference type="STRING" id="59895.A0A118K1W4"/>
<dbReference type="GO" id="GO:0009247">
    <property type="term" value="P:glycolipid biosynthetic process"/>
    <property type="evidence" value="ECO:0007669"/>
    <property type="project" value="TreeGrafter"/>
</dbReference>
<dbReference type="Pfam" id="PF13692">
    <property type="entry name" value="Glyco_trans_1_4"/>
    <property type="match status" value="1"/>
</dbReference>
<evidence type="ECO:0000259" key="2">
    <source>
        <dbReference type="Pfam" id="PF13439"/>
    </source>
</evidence>
<organism evidence="3 4">
    <name type="scientific">Cynara cardunculus var. scolymus</name>
    <name type="common">Globe artichoke</name>
    <name type="synonym">Cynara scolymus</name>
    <dbReference type="NCBI Taxonomy" id="59895"/>
    <lineage>
        <taxon>Eukaryota</taxon>
        <taxon>Viridiplantae</taxon>
        <taxon>Streptophyta</taxon>
        <taxon>Embryophyta</taxon>
        <taxon>Tracheophyta</taxon>
        <taxon>Spermatophyta</taxon>
        <taxon>Magnoliopsida</taxon>
        <taxon>eudicotyledons</taxon>
        <taxon>Gunneridae</taxon>
        <taxon>Pentapetalae</taxon>
        <taxon>asterids</taxon>
        <taxon>campanulids</taxon>
        <taxon>Asterales</taxon>
        <taxon>Asteraceae</taxon>
        <taxon>Carduoideae</taxon>
        <taxon>Cardueae</taxon>
        <taxon>Carduinae</taxon>
        <taxon>Cynara</taxon>
    </lineage>
</organism>
<dbReference type="InterPro" id="IPR050194">
    <property type="entry name" value="Glycosyltransferase_grp1"/>
</dbReference>
<name>A0A118K1W4_CYNCS</name>
<protein>
    <submittedName>
        <fullName evidence="3">Glycosyl transferase, family 1</fullName>
    </submittedName>
</protein>
<dbReference type="GO" id="GO:0009941">
    <property type="term" value="C:chloroplast envelope"/>
    <property type="evidence" value="ECO:0007669"/>
    <property type="project" value="TreeGrafter"/>
</dbReference>
<dbReference type="OMA" id="SHHTRID"/>
<dbReference type="Gramene" id="KVI03333">
    <property type="protein sequence ID" value="KVI03333"/>
    <property type="gene ID" value="Ccrd_018369"/>
</dbReference>
<keyword evidence="4" id="KW-1185">Reference proteome</keyword>
<dbReference type="PANTHER" id="PTHR45947:SF10">
    <property type="entry name" value="GLYCOSYLTRANSFERASE SUBFAMILY 4-LIKE DOMAIN-CONTAINING PROTEIN"/>
    <property type="match status" value="1"/>
</dbReference>
<evidence type="ECO:0000313" key="4">
    <source>
        <dbReference type="Proteomes" id="UP000243975"/>
    </source>
</evidence>
<proteinExistence type="predicted"/>
<keyword evidence="3" id="KW-0808">Transferase</keyword>
<dbReference type="InterPro" id="IPR028098">
    <property type="entry name" value="Glyco_trans_4-like_N"/>
</dbReference>
<sequence length="397" mass="44680">MTIEELREDEEEGPPSQIESEITTKPRRIALFVEPSPFAYVSGYKNRFQNFIKYLREMGDEVMVITTHEGVPEEFHGAILVGSRSFPFPWYQKVFGALAIAKMLSVPIVMSYHTHVPVYIPRYTYSWLVQPMWLVIKFLHRAADLTLVPSAAIAEDLRGAKVAAANKIRLWNKGVDSDSFHPKFNSQEMRIRLSNGEPDRPLIVHVGRIGVEKSLDFLKSVMERIPEARIAFVGDGMPAVFTGMLQGEELSQAFASGDIFLMPSESETLGQVVLEAMSSGIPVVAARAGGIPDIIPPDQDGKSGYLFTPGDLEDCLKKLVPLLQDTELREKIGQAARGEMEKYDWKAATGVIRNQQYNAAIWFWRKKREELLKPLRWLANCFLPTDTCRKITAPPNP</sequence>
<dbReference type="GO" id="GO:0046510">
    <property type="term" value="F:UDP-sulfoquinovose:DAG sulfoquinovosyltransferase activity"/>
    <property type="evidence" value="ECO:0007669"/>
    <property type="project" value="TreeGrafter"/>
</dbReference>
<dbReference type="GO" id="GO:0016020">
    <property type="term" value="C:membrane"/>
    <property type="evidence" value="ECO:0007669"/>
    <property type="project" value="GOC"/>
</dbReference>